<organism evidence="1 2">
    <name type="scientific">Dentiscutata erythropus</name>
    <dbReference type="NCBI Taxonomy" id="1348616"/>
    <lineage>
        <taxon>Eukaryota</taxon>
        <taxon>Fungi</taxon>
        <taxon>Fungi incertae sedis</taxon>
        <taxon>Mucoromycota</taxon>
        <taxon>Glomeromycotina</taxon>
        <taxon>Glomeromycetes</taxon>
        <taxon>Diversisporales</taxon>
        <taxon>Gigasporaceae</taxon>
        <taxon>Dentiscutata</taxon>
    </lineage>
</organism>
<protein>
    <submittedName>
        <fullName evidence="1">23046_t:CDS:1</fullName>
    </submittedName>
</protein>
<feature type="non-terminal residue" evidence="1">
    <location>
        <position position="67"/>
    </location>
</feature>
<proteinExistence type="predicted"/>
<keyword evidence="2" id="KW-1185">Reference proteome</keyword>
<gene>
    <name evidence="1" type="ORF">DERYTH_LOCUS23302</name>
</gene>
<dbReference type="AlphaFoldDB" id="A0A9N9JXI5"/>
<accession>A0A9N9JXI5</accession>
<evidence type="ECO:0000313" key="2">
    <source>
        <dbReference type="Proteomes" id="UP000789405"/>
    </source>
</evidence>
<comment type="caution">
    <text evidence="1">The sequence shown here is derived from an EMBL/GenBank/DDBJ whole genome shotgun (WGS) entry which is preliminary data.</text>
</comment>
<name>A0A9N9JXI5_9GLOM</name>
<reference evidence="1" key="1">
    <citation type="submission" date="2021-06" db="EMBL/GenBank/DDBJ databases">
        <authorList>
            <person name="Kallberg Y."/>
            <person name="Tangrot J."/>
            <person name="Rosling A."/>
        </authorList>
    </citation>
    <scope>NUCLEOTIDE SEQUENCE</scope>
    <source>
        <strain evidence="1">MA453B</strain>
    </source>
</reference>
<evidence type="ECO:0000313" key="1">
    <source>
        <dbReference type="EMBL" id="CAG8800646.1"/>
    </source>
</evidence>
<dbReference type="Proteomes" id="UP000789405">
    <property type="component" value="Unassembled WGS sequence"/>
</dbReference>
<dbReference type="EMBL" id="CAJVPY010035069">
    <property type="protein sequence ID" value="CAG8800646.1"/>
    <property type="molecule type" value="Genomic_DNA"/>
</dbReference>
<sequence length="67" mass="7466">TQKFNIPFLIPYAAHAEKMCDLEQVTSSQAQQMGYPNGCLFKRIEAQLRHQAKPGGVPPNRGSKLSH</sequence>